<reference evidence="3 4" key="1">
    <citation type="journal article" date="2023" name="G3 (Bethesda)">
        <title>A chromosome-level genome assembly of Zasmidium syzygii isolated from banana leaves.</title>
        <authorList>
            <person name="van Westerhoven A.C."/>
            <person name="Mehrabi R."/>
            <person name="Talebi R."/>
            <person name="Steentjes M.B.F."/>
            <person name="Corcolon B."/>
            <person name="Chong P.A."/>
            <person name="Kema G.H.J."/>
            <person name="Seidl M.F."/>
        </authorList>
    </citation>
    <scope>NUCLEOTIDE SEQUENCE [LARGE SCALE GENOMIC DNA]</scope>
    <source>
        <strain evidence="3 4">P124</strain>
    </source>
</reference>
<keyword evidence="1" id="KW-0175">Coiled coil</keyword>
<feature type="coiled-coil region" evidence="1">
    <location>
        <begin position="207"/>
        <end position="320"/>
    </location>
</feature>
<protein>
    <submittedName>
        <fullName evidence="3">Uncharacterized protein</fullName>
    </submittedName>
</protein>
<feature type="compositionally biased region" description="Basic and acidic residues" evidence="2">
    <location>
        <begin position="1"/>
        <end position="27"/>
    </location>
</feature>
<sequence>MRPNAEESHDETRVIEQDVEEIPREAPPRMQLQPLRISQSDEAARQLSVSLESFQLSKPRQKSSGDWAEEDGVESNVPRPFHFNSASMDPVLRTLQQLMASGTATVTRDDFMLVLRGFMDQLNDNAIVIGNHIADQQRFDNDSTRLQVDSNNKLFKQACEKYSAEAVEELVKSKVNARFAELQQMIDDVSSVQSEWKSYSTSAFRVEEFVKQSKDELNRELETSKQQRNNLAEKARKSEIVVSEEHINQCDTVRALKRRMKDLEDHNEAIRSGQLDFQIRELKDENDSLKEQYAKIEEENAELKKKCNAYEARFEKLEGIMNDTVAGQTRLIINAQNTSRRSRAEHETVGALLYRHEHVLRAGQMVNVNLDPSLDQAKLAVAVEDLERPDKVGWSTSQPHTPPEPAPQ</sequence>
<name>A0ABR0E722_ZASCE</name>
<evidence type="ECO:0000313" key="4">
    <source>
        <dbReference type="Proteomes" id="UP001305779"/>
    </source>
</evidence>
<dbReference type="Proteomes" id="UP001305779">
    <property type="component" value="Unassembled WGS sequence"/>
</dbReference>
<comment type="caution">
    <text evidence="3">The sequence shown here is derived from an EMBL/GenBank/DDBJ whole genome shotgun (WGS) entry which is preliminary data.</text>
</comment>
<keyword evidence="4" id="KW-1185">Reference proteome</keyword>
<organism evidence="3 4">
    <name type="scientific">Zasmidium cellare</name>
    <name type="common">Wine cellar mold</name>
    <name type="synonym">Racodium cellare</name>
    <dbReference type="NCBI Taxonomy" id="395010"/>
    <lineage>
        <taxon>Eukaryota</taxon>
        <taxon>Fungi</taxon>
        <taxon>Dikarya</taxon>
        <taxon>Ascomycota</taxon>
        <taxon>Pezizomycotina</taxon>
        <taxon>Dothideomycetes</taxon>
        <taxon>Dothideomycetidae</taxon>
        <taxon>Mycosphaerellales</taxon>
        <taxon>Mycosphaerellaceae</taxon>
        <taxon>Zasmidium</taxon>
    </lineage>
</organism>
<gene>
    <name evidence="3" type="ORF">PRZ48_011337</name>
</gene>
<accession>A0ABR0E722</accession>
<feature type="region of interest" description="Disordered" evidence="2">
    <location>
        <begin position="55"/>
        <end position="81"/>
    </location>
</feature>
<evidence type="ECO:0000313" key="3">
    <source>
        <dbReference type="EMBL" id="KAK4496888.1"/>
    </source>
</evidence>
<evidence type="ECO:0000256" key="2">
    <source>
        <dbReference type="SAM" id="MobiDB-lite"/>
    </source>
</evidence>
<dbReference type="EMBL" id="JAXOVC010000009">
    <property type="protein sequence ID" value="KAK4496888.1"/>
    <property type="molecule type" value="Genomic_DNA"/>
</dbReference>
<proteinExistence type="predicted"/>
<feature type="region of interest" description="Disordered" evidence="2">
    <location>
        <begin position="1"/>
        <end position="41"/>
    </location>
</feature>
<evidence type="ECO:0000256" key="1">
    <source>
        <dbReference type="SAM" id="Coils"/>
    </source>
</evidence>
<feature type="compositionally biased region" description="Polar residues" evidence="2">
    <location>
        <begin position="55"/>
        <end position="64"/>
    </location>
</feature>
<feature type="region of interest" description="Disordered" evidence="2">
    <location>
        <begin position="389"/>
        <end position="408"/>
    </location>
</feature>